<sequence>MTDYAGSVTLYGEGLWSSPTMSWNGILEEEGLRKIPFDKYRFIESGTTAEKRMVPMPHHLLFKEYYKKTGLPNNIEFK</sequence>
<gene>
    <name evidence="1" type="ORF">MJB10_07900</name>
</gene>
<dbReference type="EMBL" id="CP130319">
    <property type="protein sequence ID" value="WNR46006.1"/>
    <property type="molecule type" value="Genomic_DNA"/>
</dbReference>
<evidence type="ECO:0000313" key="1">
    <source>
        <dbReference type="EMBL" id="WNR46006.1"/>
    </source>
</evidence>
<protein>
    <submittedName>
        <fullName evidence="1">Uncharacterized protein</fullName>
    </submittedName>
</protein>
<proteinExistence type="predicted"/>
<dbReference type="AlphaFoldDB" id="A0AA96LRQ8"/>
<dbReference type="KEGG" id="proo:MJB10_07900"/>
<evidence type="ECO:0000313" key="2">
    <source>
        <dbReference type="Proteomes" id="UP001304650"/>
    </source>
</evidence>
<name>A0AA96LRQ8_9BACL</name>
<accession>A0AA96LRQ8</accession>
<keyword evidence="2" id="KW-1185">Reference proteome</keyword>
<dbReference type="Proteomes" id="UP001304650">
    <property type="component" value="Chromosome"/>
</dbReference>
<organism evidence="1 2">
    <name type="scientific">Paenibacillus roseopurpureus</name>
    <dbReference type="NCBI Taxonomy" id="2918901"/>
    <lineage>
        <taxon>Bacteria</taxon>
        <taxon>Bacillati</taxon>
        <taxon>Bacillota</taxon>
        <taxon>Bacilli</taxon>
        <taxon>Bacillales</taxon>
        <taxon>Paenibacillaceae</taxon>
        <taxon>Paenibacillus</taxon>
    </lineage>
</organism>
<dbReference type="RefSeq" id="WP_314803242.1">
    <property type="nucleotide sequence ID" value="NZ_CP130319.1"/>
</dbReference>
<reference evidence="1" key="1">
    <citation type="submission" date="2022-02" db="EMBL/GenBank/DDBJ databases">
        <title>Paenibacillus sp. MBLB1832 Whole Genome Shotgun Sequencing.</title>
        <authorList>
            <person name="Hwang C.Y."/>
            <person name="Cho E.-S."/>
            <person name="Seo M.-J."/>
        </authorList>
    </citation>
    <scope>NUCLEOTIDE SEQUENCE</scope>
    <source>
        <strain evidence="1">MBLB1832</strain>
    </source>
</reference>